<gene>
    <name evidence="6" type="ORF">ABW99_18695</name>
</gene>
<dbReference type="InterPro" id="IPR003829">
    <property type="entry name" value="Pirin_N_dom"/>
</dbReference>
<evidence type="ECO:0000259" key="5">
    <source>
        <dbReference type="Pfam" id="PF05726"/>
    </source>
</evidence>
<reference evidence="7" key="1">
    <citation type="submission" date="2015-06" db="EMBL/GenBank/DDBJ databases">
        <authorList>
            <person name="Lim Y.L."/>
            <person name="Ee R."/>
            <person name="Yong D."/>
            <person name="How K.Y."/>
            <person name="Yin W.F."/>
            <person name="Chan K.G."/>
        </authorList>
    </citation>
    <scope>NUCLEOTIDE SEQUENCE [LARGE SCALE GENOMIC DNA]</scope>
    <source>
        <strain evidence="7">DSM 25325</strain>
    </source>
</reference>
<dbReference type="Gene3D" id="2.60.120.10">
    <property type="entry name" value="Jelly Rolls"/>
    <property type="match status" value="1"/>
</dbReference>
<dbReference type="PATRIC" id="fig|445709.3.peg.3934"/>
<dbReference type="RefSeq" id="WP_047215840.1">
    <property type="nucleotide sequence ID" value="NZ_CP011568.3"/>
</dbReference>
<dbReference type="Proteomes" id="UP000036700">
    <property type="component" value="Chromosome"/>
</dbReference>
<feature type="binding site" evidence="2">
    <location>
        <position position="102"/>
    </location>
    <ligand>
        <name>Fe cation</name>
        <dbReference type="ChEBI" id="CHEBI:24875"/>
    </ligand>
</feature>
<dbReference type="InterPro" id="IPR011051">
    <property type="entry name" value="RmlC_Cupin_sf"/>
</dbReference>
<proteinExistence type="inferred from homology"/>
<organism evidence="6 7">
    <name type="scientific">Pandoraea thiooxydans</name>
    <dbReference type="NCBI Taxonomy" id="445709"/>
    <lineage>
        <taxon>Bacteria</taxon>
        <taxon>Pseudomonadati</taxon>
        <taxon>Pseudomonadota</taxon>
        <taxon>Betaproteobacteria</taxon>
        <taxon>Burkholderiales</taxon>
        <taxon>Burkholderiaceae</taxon>
        <taxon>Pandoraea</taxon>
    </lineage>
</organism>
<evidence type="ECO:0000256" key="1">
    <source>
        <dbReference type="ARBA" id="ARBA00008416"/>
    </source>
</evidence>
<feature type="domain" description="Pirin C-terminal" evidence="5">
    <location>
        <begin position="176"/>
        <end position="274"/>
    </location>
</feature>
<accession>A0A0G3ESB3</accession>
<dbReference type="PIRSF" id="PIRSF006232">
    <property type="entry name" value="Pirin"/>
    <property type="match status" value="1"/>
</dbReference>
<evidence type="ECO:0000313" key="7">
    <source>
        <dbReference type="Proteomes" id="UP000036700"/>
    </source>
</evidence>
<dbReference type="EMBL" id="CP011568">
    <property type="protein sequence ID" value="AKJ69933.1"/>
    <property type="molecule type" value="Genomic_DNA"/>
</dbReference>
<dbReference type="OrthoDB" id="8938406at2"/>
<sequence length="279" mass="29784">MRHNDPSAQPSPLSTTHRSRCTLFHSVGVHDRLTQTDPLLSFEVFRLSGAVIPPHPHAGCAVAHYILPDAAGGLRSRLAQGEAEVARPGDLLWLDAHCGTVHQETPADGSVECRGLQVVVNYADCEREGAPQQRRVPGEQMPCWQSGGVELRLVCGQWQERQAPLVPHAGATLLTLNWQSDDTLSLALPEDRHWFALVLDGCCRIDGVLLAAGGSTMAATLPAGTWNVSGTAGAGLALLGGAPLHEPVIYQGAFAVRDEAQLVDTLRRYQEGAMGTLGC</sequence>
<dbReference type="AlphaFoldDB" id="A0A0G3ESB3"/>
<evidence type="ECO:0000259" key="4">
    <source>
        <dbReference type="Pfam" id="PF02678"/>
    </source>
</evidence>
<keyword evidence="7" id="KW-1185">Reference proteome</keyword>
<dbReference type="PANTHER" id="PTHR13903">
    <property type="entry name" value="PIRIN-RELATED"/>
    <property type="match status" value="1"/>
</dbReference>
<dbReference type="InterPro" id="IPR014710">
    <property type="entry name" value="RmlC-like_jellyroll"/>
</dbReference>
<feature type="binding site" evidence="2">
    <location>
        <position position="55"/>
    </location>
    <ligand>
        <name>Fe cation</name>
        <dbReference type="ChEBI" id="CHEBI:24875"/>
    </ligand>
</feature>
<dbReference type="InterPro" id="IPR012093">
    <property type="entry name" value="Pirin"/>
</dbReference>
<evidence type="ECO:0000256" key="2">
    <source>
        <dbReference type="PIRSR" id="PIRSR006232-1"/>
    </source>
</evidence>
<dbReference type="InterPro" id="IPR008778">
    <property type="entry name" value="Pirin_C_dom"/>
</dbReference>
<dbReference type="STRING" id="445709.ABW99_18695"/>
<dbReference type="PANTHER" id="PTHR13903:SF8">
    <property type="entry name" value="PIRIN"/>
    <property type="match status" value="1"/>
</dbReference>
<dbReference type="KEGG" id="ptx:ABW99_18695"/>
<feature type="binding site" evidence="2">
    <location>
        <position position="104"/>
    </location>
    <ligand>
        <name>Fe cation</name>
        <dbReference type="ChEBI" id="CHEBI:24875"/>
    </ligand>
</feature>
<comment type="cofactor">
    <cofactor evidence="2">
        <name>Fe cation</name>
        <dbReference type="ChEBI" id="CHEBI:24875"/>
    </cofactor>
    <text evidence="2">Binds 1 Fe cation per subunit.</text>
</comment>
<keyword evidence="2" id="KW-0479">Metal-binding</keyword>
<dbReference type="GO" id="GO:0046872">
    <property type="term" value="F:metal ion binding"/>
    <property type="evidence" value="ECO:0007669"/>
    <property type="project" value="UniProtKB-KW"/>
</dbReference>
<feature type="domain" description="Pirin N-terminal" evidence="4">
    <location>
        <begin position="49"/>
        <end position="118"/>
    </location>
</feature>
<feature type="binding site" evidence="2">
    <location>
        <position position="57"/>
    </location>
    <ligand>
        <name>Fe cation</name>
        <dbReference type="ChEBI" id="CHEBI:24875"/>
    </ligand>
</feature>
<protein>
    <recommendedName>
        <fullName evidence="8">Pirin N-terminal domain-containing protein</fullName>
    </recommendedName>
</protein>
<dbReference type="Pfam" id="PF02678">
    <property type="entry name" value="Pirin"/>
    <property type="match status" value="1"/>
</dbReference>
<dbReference type="SUPFAM" id="SSF51182">
    <property type="entry name" value="RmlC-like cupins"/>
    <property type="match status" value="1"/>
</dbReference>
<comment type="similarity">
    <text evidence="1 3">Belongs to the pirin family.</text>
</comment>
<dbReference type="Pfam" id="PF05726">
    <property type="entry name" value="Pirin_C"/>
    <property type="match status" value="1"/>
</dbReference>
<name>A0A0G3ESB3_9BURK</name>
<evidence type="ECO:0000313" key="6">
    <source>
        <dbReference type="EMBL" id="AKJ69933.1"/>
    </source>
</evidence>
<keyword evidence="2" id="KW-0408">Iron</keyword>
<evidence type="ECO:0000256" key="3">
    <source>
        <dbReference type="RuleBase" id="RU003457"/>
    </source>
</evidence>
<evidence type="ECO:0008006" key="8">
    <source>
        <dbReference type="Google" id="ProtNLM"/>
    </source>
</evidence>